<feature type="transmembrane region" description="Helical" evidence="8">
    <location>
        <begin position="46"/>
        <end position="71"/>
    </location>
</feature>
<dbReference type="GO" id="GO:0005524">
    <property type="term" value="F:ATP binding"/>
    <property type="evidence" value="ECO:0007669"/>
    <property type="project" value="UniProtKB-KW"/>
</dbReference>
<evidence type="ECO:0000313" key="12">
    <source>
        <dbReference type="Proteomes" id="UP000236197"/>
    </source>
</evidence>
<protein>
    <submittedName>
        <fullName evidence="11">Thiol reductant ABC exporter subunit CydC</fullName>
    </submittedName>
</protein>
<evidence type="ECO:0000256" key="1">
    <source>
        <dbReference type="ARBA" id="ARBA00004651"/>
    </source>
</evidence>
<dbReference type="GO" id="GO:0005886">
    <property type="term" value="C:plasma membrane"/>
    <property type="evidence" value="ECO:0007669"/>
    <property type="project" value="UniProtKB-SubCell"/>
</dbReference>
<dbReference type="InterPro" id="IPR014223">
    <property type="entry name" value="ABC_CydC/D"/>
</dbReference>
<feature type="domain" description="ABC transporter" evidence="9">
    <location>
        <begin position="391"/>
        <end position="625"/>
    </location>
</feature>
<feature type="transmembrane region" description="Helical" evidence="8">
    <location>
        <begin position="274"/>
        <end position="293"/>
    </location>
</feature>
<feature type="region of interest" description="Disordered" evidence="7">
    <location>
        <begin position="1"/>
        <end position="30"/>
    </location>
</feature>
<evidence type="ECO:0000256" key="5">
    <source>
        <dbReference type="ARBA" id="ARBA00022989"/>
    </source>
</evidence>
<reference evidence="12" key="1">
    <citation type="submission" date="2018-01" db="EMBL/GenBank/DDBJ databases">
        <title>Rubneribacter badeniensis gen. nov., sp. nov., and Colonibacter rubneri, gen. nov., sp. nov., WGS of new members of the Eggerthellaceae.</title>
        <authorList>
            <person name="Danylec N."/>
            <person name="Stoll D.A."/>
            <person name="Doetsch A."/>
            <person name="Kulling S.E."/>
            <person name="Huch M."/>
        </authorList>
    </citation>
    <scope>NUCLEOTIDE SEQUENCE [LARGE SCALE GENOMIC DNA]</scope>
    <source>
        <strain evidence="12">ResAG-96</strain>
    </source>
</reference>
<feature type="transmembrane region" description="Helical" evidence="8">
    <location>
        <begin position="77"/>
        <end position="97"/>
    </location>
</feature>
<dbReference type="GO" id="GO:0045454">
    <property type="term" value="P:cell redox homeostasis"/>
    <property type="evidence" value="ECO:0007669"/>
    <property type="project" value="InterPro"/>
</dbReference>
<keyword evidence="6 8" id="KW-0472">Membrane</keyword>
<dbReference type="Gene3D" id="1.20.1560.10">
    <property type="entry name" value="ABC transporter type 1, transmembrane domain"/>
    <property type="match status" value="1"/>
</dbReference>
<dbReference type="PANTHER" id="PTHR43394">
    <property type="entry name" value="ATP-DEPENDENT PERMEASE MDL1, MITOCHONDRIAL"/>
    <property type="match status" value="1"/>
</dbReference>
<feature type="compositionally biased region" description="Basic and acidic residues" evidence="7">
    <location>
        <begin position="1"/>
        <end position="15"/>
    </location>
</feature>
<dbReference type="InterPro" id="IPR027417">
    <property type="entry name" value="P-loop_NTPase"/>
</dbReference>
<dbReference type="InterPro" id="IPR036640">
    <property type="entry name" value="ABC1_TM_sf"/>
</dbReference>
<dbReference type="SUPFAM" id="SSF52540">
    <property type="entry name" value="P-loop containing nucleoside triphosphate hydrolases"/>
    <property type="match status" value="1"/>
</dbReference>
<accession>A0A2K2UF54</accession>
<feature type="transmembrane region" description="Helical" evidence="8">
    <location>
        <begin position="305"/>
        <end position="324"/>
    </location>
</feature>
<dbReference type="AlphaFoldDB" id="A0A2K2UF54"/>
<comment type="subcellular location">
    <subcellularLocation>
        <location evidence="1">Cell membrane</location>
        <topology evidence="1">Multi-pass membrane protein</topology>
    </subcellularLocation>
</comment>
<dbReference type="CDD" id="cd03247">
    <property type="entry name" value="ABCC_cytochrome_bd"/>
    <property type="match status" value="1"/>
</dbReference>
<dbReference type="PROSITE" id="PS50929">
    <property type="entry name" value="ABC_TM1F"/>
    <property type="match status" value="1"/>
</dbReference>
<dbReference type="Gene3D" id="3.40.50.300">
    <property type="entry name" value="P-loop containing nucleotide triphosphate hydrolases"/>
    <property type="match status" value="1"/>
</dbReference>
<organism evidence="11 12">
    <name type="scientific">Enteroscipio rubneri</name>
    <dbReference type="NCBI Taxonomy" id="2070686"/>
    <lineage>
        <taxon>Bacteria</taxon>
        <taxon>Bacillati</taxon>
        <taxon>Actinomycetota</taxon>
        <taxon>Coriobacteriia</taxon>
        <taxon>Eggerthellales</taxon>
        <taxon>Eggerthellaceae</taxon>
        <taxon>Enteroscipio</taxon>
    </lineage>
</organism>
<evidence type="ECO:0000256" key="2">
    <source>
        <dbReference type="ARBA" id="ARBA00022692"/>
    </source>
</evidence>
<proteinExistence type="predicted"/>
<dbReference type="InterPro" id="IPR039421">
    <property type="entry name" value="Type_1_exporter"/>
</dbReference>
<dbReference type="InterPro" id="IPR003593">
    <property type="entry name" value="AAA+_ATPase"/>
</dbReference>
<evidence type="ECO:0000256" key="3">
    <source>
        <dbReference type="ARBA" id="ARBA00022741"/>
    </source>
</evidence>
<keyword evidence="3" id="KW-0547">Nucleotide-binding</keyword>
<dbReference type="GO" id="GO:0034775">
    <property type="term" value="P:glutathione transmembrane transport"/>
    <property type="evidence" value="ECO:0007669"/>
    <property type="project" value="InterPro"/>
</dbReference>
<dbReference type="InterPro" id="IPR011527">
    <property type="entry name" value="ABC1_TM_dom"/>
</dbReference>
<feature type="domain" description="ABC transmembrane type-1" evidence="10">
    <location>
        <begin position="47"/>
        <end position="332"/>
    </location>
</feature>
<evidence type="ECO:0000256" key="7">
    <source>
        <dbReference type="SAM" id="MobiDB-lite"/>
    </source>
</evidence>
<dbReference type="EMBL" id="PPEK01000001">
    <property type="protein sequence ID" value="PNV68882.1"/>
    <property type="molecule type" value="Genomic_DNA"/>
</dbReference>
<sequence length="635" mass="69628">MRREAHVEEAQRRADAANQPATGGPTRRSGRDRWVRPFFKQYRKALAVALALGVATFCFASGLMFTSGYLIAAAAEMPGSILMIHMPTIFVRIFGIGKPILQYLERLTSHDWVLRMTSALRSKLYASIEGDAILFRRTHRTGDVLGLLAEDIGHLQNLYLRTVFPTVVAWLLTVVVVAVLGFFSLWFALAMLLALLVVVVLVPLASVLATRARVARRKAIKNELYCELTDNVLGVSDWIFAHRGAEYLNRYRSSQRVLRDVDVELDRFARRRDLISTALFGGIAVMTLLWAAGQFGGVHGGTANWIAAIVLGFFPLIDAFAPLSTAATEAGSYRASIDRLNELPDDPGNCGKAEDRPVRTANRKNARTEDAAAAACAPQVVLPSPGAPPTIRVESVRFSYPEAPRPVLDGISLEVRPGERVAILGRSGSGKSTLASLIRGDLKPDAGTVELGGVPAGSFGDDMARYLGVIQQQTYLFNRSLRENLRIGREDATDEDMNNVLERVGLRTLVERLPEGLDTLVDEAGVRFSGGERHRIALARVLLQDVSTIVLDEPTVGLDPATERALLKAVFATTEGKTLIMITHHLQGVADMDRVVFLEDGRIELEGSPAVLARESERYRRLLAFDRGFPSRSHA</sequence>
<dbReference type="Proteomes" id="UP000236197">
    <property type="component" value="Unassembled WGS sequence"/>
</dbReference>
<dbReference type="InterPro" id="IPR003439">
    <property type="entry name" value="ABC_transporter-like_ATP-bd"/>
</dbReference>
<dbReference type="Pfam" id="PF00005">
    <property type="entry name" value="ABC_tran"/>
    <property type="match status" value="1"/>
</dbReference>
<dbReference type="PANTHER" id="PTHR43394:SF1">
    <property type="entry name" value="ATP-BINDING CASSETTE SUB-FAMILY B MEMBER 10, MITOCHONDRIAL"/>
    <property type="match status" value="1"/>
</dbReference>
<evidence type="ECO:0000256" key="4">
    <source>
        <dbReference type="ARBA" id="ARBA00022840"/>
    </source>
</evidence>
<evidence type="ECO:0000259" key="9">
    <source>
        <dbReference type="PROSITE" id="PS50893"/>
    </source>
</evidence>
<name>A0A2K2UF54_9ACTN</name>
<feature type="transmembrane region" description="Helical" evidence="8">
    <location>
        <begin position="158"/>
        <end position="180"/>
    </location>
</feature>
<evidence type="ECO:0000256" key="8">
    <source>
        <dbReference type="SAM" id="Phobius"/>
    </source>
</evidence>
<gene>
    <name evidence="11" type="primary">cydC</name>
    <name evidence="11" type="ORF">C2L71_02655</name>
</gene>
<keyword evidence="5 8" id="KW-1133">Transmembrane helix</keyword>
<dbReference type="SMART" id="SM00382">
    <property type="entry name" value="AAA"/>
    <property type="match status" value="1"/>
</dbReference>
<dbReference type="NCBIfam" id="TIGR02868">
    <property type="entry name" value="CydC"/>
    <property type="match status" value="1"/>
</dbReference>
<keyword evidence="12" id="KW-1185">Reference proteome</keyword>
<evidence type="ECO:0000313" key="11">
    <source>
        <dbReference type="EMBL" id="PNV68882.1"/>
    </source>
</evidence>
<keyword evidence="4" id="KW-0067">ATP-binding</keyword>
<dbReference type="PROSITE" id="PS50893">
    <property type="entry name" value="ABC_TRANSPORTER_2"/>
    <property type="match status" value="1"/>
</dbReference>
<dbReference type="SUPFAM" id="SSF90123">
    <property type="entry name" value="ABC transporter transmembrane region"/>
    <property type="match status" value="1"/>
</dbReference>
<dbReference type="GO" id="GO:0016887">
    <property type="term" value="F:ATP hydrolysis activity"/>
    <property type="evidence" value="ECO:0007669"/>
    <property type="project" value="InterPro"/>
</dbReference>
<keyword evidence="2 8" id="KW-0812">Transmembrane</keyword>
<dbReference type="GO" id="GO:0015421">
    <property type="term" value="F:ABC-type oligopeptide transporter activity"/>
    <property type="evidence" value="ECO:0007669"/>
    <property type="project" value="TreeGrafter"/>
</dbReference>
<comment type="caution">
    <text evidence="11">The sequence shown here is derived from an EMBL/GenBank/DDBJ whole genome shotgun (WGS) entry which is preliminary data.</text>
</comment>
<evidence type="ECO:0000256" key="6">
    <source>
        <dbReference type="ARBA" id="ARBA00023136"/>
    </source>
</evidence>
<feature type="transmembrane region" description="Helical" evidence="8">
    <location>
        <begin position="186"/>
        <end position="209"/>
    </location>
</feature>
<evidence type="ECO:0000259" key="10">
    <source>
        <dbReference type="PROSITE" id="PS50929"/>
    </source>
</evidence>
<dbReference type="OrthoDB" id="3237158at2"/>